<keyword evidence="5" id="KW-0997">Cell inner membrane</keyword>
<sequence length="294" mass="32785">MIDLLRDTLKLLWVNTVIVCRMIKIEHSIFALPFAYIGIFLAADGWPGIKPFFLLTVAMIAVRSFAMAFNRLVDINIDSENPRTRTRPLVTGELSTFFTFCFIAVCAVIFVVACKNMNELCYKLSYFALGWSAFYSITKRFTKLCHFVLGSVLGLAPLAGWLCVDPQFTLPAILFFFGVVFWVAGFDILYATQDRKFDRGRGLFSIPASLGINKSLTISTFCHVNTGIFFLLAGLSAGLGWIYFTTTAIIAAILVYEHQVISADDMSRVNMAFFALNGVISVLLFVGTLFDILI</sequence>
<evidence type="ECO:0000256" key="10">
    <source>
        <dbReference type="ARBA" id="ARBA00023136"/>
    </source>
</evidence>
<dbReference type="GO" id="GO:0008412">
    <property type="term" value="F:4-hydroxybenzoate polyprenyltransferase activity"/>
    <property type="evidence" value="ECO:0007669"/>
    <property type="project" value="UniProtKB-EC"/>
</dbReference>
<keyword evidence="9 12" id="KW-1133">Transmembrane helix</keyword>
<dbReference type="GO" id="GO:0005886">
    <property type="term" value="C:plasma membrane"/>
    <property type="evidence" value="ECO:0007669"/>
    <property type="project" value="TreeGrafter"/>
</dbReference>
<reference evidence="14" key="1">
    <citation type="submission" date="2016-10" db="EMBL/GenBank/DDBJ databases">
        <authorList>
            <person name="Varghese N."/>
            <person name="Submissions S."/>
        </authorList>
    </citation>
    <scope>NUCLEOTIDE SEQUENCE [LARGE SCALE GENOMIC DNA]</scope>
    <source>
        <strain evidence="14">DSM 16995</strain>
    </source>
</reference>
<dbReference type="Gene3D" id="1.10.357.140">
    <property type="entry name" value="UbiA prenyltransferase"/>
    <property type="match status" value="1"/>
</dbReference>
<feature type="transmembrane region" description="Helical" evidence="12">
    <location>
        <begin position="144"/>
        <end position="162"/>
    </location>
</feature>
<dbReference type="STRING" id="246191.SAMN05660337_0877"/>
<evidence type="ECO:0000256" key="4">
    <source>
        <dbReference type="ARBA" id="ARBA00022475"/>
    </source>
</evidence>
<gene>
    <name evidence="13" type="ORF">SAMN05660337_0877</name>
</gene>
<organism evidence="13 14">
    <name type="scientific">Maridesulfovibrio ferrireducens</name>
    <dbReference type="NCBI Taxonomy" id="246191"/>
    <lineage>
        <taxon>Bacteria</taxon>
        <taxon>Pseudomonadati</taxon>
        <taxon>Thermodesulfobacteriota</taxon>
        <taxon>Desulfovibrionia</taxon>
        <taxon>Desulfovibrionales</taxon>
        <taxon>Desulfovibrionaceae</taxon>
        <taxon>Maridesulfovibrio</taxon>
    </lineage>
</organism>
<dbReference type="AlphaFoldDB" id="A0A1G9D1Y4"/>
<dbReference type="Gene3D" id="1.20.120.1780">
    <property type="entry name" value="UbiA prenyltransferase"/>
    <property type="match status" value="1"/>
</dbReference>
<keyword evidence="8 12" id="KW-0812">Transmembrane</keyword>
<accession>A0A1G9D1Y4</accession>
<evidence type="ECO:0000313" key="13">
    <source>
        <dbReference type="EMBL" id="SDK57897.1"/>
    </source>
</evidence>
<feature type="transmembrane region" description="Helical" evidence="12">
    <location>
        <begin position="227"/>
        <end position="256"/>
    </location>
</feature>
<dbReference type="InterPro" id="IPR039653">
    <property type="entry name" value="Prenyltransferase"/>
</dbReference>
<keyword evidence="4" id="KW-1003">Cell membrane</keyword>
<evidence type="ECO:0000256" key="8">
    <source>
        <dbReference type="ARBA" id="ARBA00022692"/>
    </source>
</evidence>
<keyword evidence="6 13" id="KW-0808">Transferase</keyword>
<evidence type="ECO:0000256" key="9">
    <source>
        <dbReference type="ARBA" id="ARBA00022989"/>
    </source>
</evidence>
<evidence type="ECO:0000256" key="7">
    <source>
        <dbReference type="ARBA" id="ARBA00022688"/>
    </source>
</evidence>
<dbReference type="CDD" id="cd13959">
    <property type="entry name" value="PT_UbiA_COQ2"/>
    <property type="match status" value="1"/>
</dbReference>
<dbReference type="PANTHER" id="PTHR11048:SF28">
    <property type="entry name" value="4-HYDROXYBENZOATE POLYPRENYLTRANSFERASE, MITOCHONDRIAL"/>
    <property type="match status" value="1"/>
</dbReference>
<dbReference type="FunFam" id="1.10.357.140:FF:000008">
    <property type="entry name" value="4-hydroxybenzoate octaprenyltransferase"/>
    <property type="match status" value="1"/>
</dbReference>
<proteinExistence type="inferred from homology"/>
<dbReference type="InterPro" id="IPR006371">
    <property type="entry name" value="Polyprenyltransferase_UbiA-li"/>
</dbReference>
<evidence type="ECO:0000256" key="1">
    <source>
        <dbReference type="ARBA" id="ARBA00001946"/>
    </source>
</evidence>
<feature type="transmembrane region" description="Helical" evidence="12">
    <location>
        <begin position="94"/>
        <end position="114"/>
    </location>
</feature>
<comment type="similarity">
    <text evidence="3">Belongs to the UbiA prenyltransferase family.</text>
</comment>
<keyword evidence="7" id="KW-0831">Ubiquinone biosynthesis</keyword>
<dbReference type="OrthoDB" id="9782418at2"/>
<evidence type="ECO:0000256" key="11">
    <source>
        <dbReference type="ARBA" id="ARBA00034524"/>
    </source>
</evidence>
<evidence type="ECO:0000313" key="14">
    <source>
        <dbReference type="Proteomes" id="UP000199053"/>
    </source>
</evidence>
<evidence type="ECO:0000256" key="3">
    <source>
        <dbReference type="ARBA" id="ARBA00005985"/>
    </source>
</evidence>
<dbReference type="InterPro" id="IPR044878">
    <property type="entry name" value="UbiA_sf"/>
</dbReference>
<protein>
    <recommendedName>
        <fullName evidence="11">4-hydroxybenzoate polyprenyltransferase</fullName>
        <ecNumber evidence="11">2.5.1.39</ecNumber>
    </recommendedName>
</protein>
<feature type="transmembrane region" description="Helical" evidence="12">
    <location>
        <begin position="29"/>
        <end position="46"/>
    </location>
</feature>
<comment type="cofactor">
    <cofactor evidence="1">
        <name>Mg(2+)</name>
        <dbReference type="ChEBI" id="CHEBI:18420"/>
    </cofactor>
</comment>
<dbReference type="InterPro" id="IPR000537">
    <property type="entry name" value="UbiA_prenyltransferase"/>
</dbReference>
<dbReference type="EC" id="2.5.1.39" evidence="11"/>
<evidence type="ECO:0000256" key="12">
    <source>
        <dbReference type="SAM" id="Phobius"/>
    </source>
</evidence>
<feature type="transmembrane region" description="Helical" evidence="12">
    <location>
        <begin position="268"/>
        <end position="290"/>
    </location>
</feature>
<comment type="subcellular location">
    <subcellularLocation>
        <location evidence="2">Membrane</location>
        <topology evidence="2">Multi-pass membrane protein</topology>
    </subcellularLocation>
</comment>
<name>A0A1G9D1Y4_9BACT</name>
<evidence type="ECO:0000256" key="2">
    <source>
        <dbReference type="ARBA" id="ARBA00004141"/>
    </source>
</evidence>
<dbReference type="Proteomes" id="UP000199053">
    <property type="component" value="Unassembled WGS sequence"/>
</dbReference>
<keyword evidence="10 12" id="KW-0472">Membrane</keyword>
<dbReference type="Pfam" id="PF01040">
    <property type="entry name" value="UbiA"/>
    <property type="match status" value="1"/>
</dbReference>
<evidence type="ECO:0000256" key="6">
    <source>
        <dbReference type="ARBA" id="ARBA00022679"/>
    </source>
</evidence>
<evidence type="ECO:0000256" key="5">
    <source>
        <dbReference type="ARBA" id="ARBA00022519"/>
    </source>
</evidence>
<keyword evidence="14" id="KW-1185">Reference proteome</keyword>
<dbReference type="GO" id="GO:0006744">
    <property type="term" value="P:ubiquinone biosynthetic process"/>
    <property type="evidence" value="ECO:0007669"/>
    <property type="project" value="UniProtKB-KW"/>
</dbReference>
<dbReference type="FunFam" id="1.20.120.1780:FF:000001">
    <property type="entry name" value="4-hydroxybenzoate octaprenyltransferase"/>
    <property type="match status" value="1"/>
</dbReference>
<dbReference type="EMBL" id="FNGA01000001">
    <property type="protein sequence ID" value="SDK57897.1"/>
    <property type="molecule type" value="Genomic_DNA"/>
</dbReference>
<dbReference type="NCBIfam" id="TIGR01475">
    <property type="entry name" value="ubiA_other"/>
    <property type="match status" value="1"/>
</dbReference>
<dbReference type="PANTHER" id="PTHR11048">
    <property type="entry name" value="PRENYLTRANSFERASES"/>
    <property type="match status" value="1"/>
</dbReference>
<feature type="transmembrane region" description="Helical" evidence="12">
    <location>
        <begin position="168"/>
        <end position="190"/>
    </location>
</feature>